<dbReference type="EMBL" id="JAACXV010000318">
    <property type="protein sequence ID" value="KAF7280167.1"/>
    <property type="molecule type" value="Genomic_DNA"/>
</dbReference>
<accession>A0A834IUR7</accession>
<sequence length="80" mass="8600">MWIYISPGAGFPLTPGQIRHENALQSGRRGKKKSMNAFVFHLVSVEGGGGKRDGPIEGQGRMINRECDGKMVTLSSSGPI</sequence>
<proteinExistence type="predicted"/>
<gene>
    <name evidence="1" type="ORF">GWI33_006343</name>
</gene>
<protein>
    <submittedName>
        <fullName evidence="1">Uncharacterized protein</fullName>
    </submittedName>
</protein>
<comment type="caution">
    <text evidence="1">The sequence shown here is derived from an EMBL/GenBank/DDBJ whole genome shotgun (WGS) entry which is preliminary data.</text>
</comment>
<dbReference type="Proteomes" id="UP000625711">
    <property type="component" value="Unassembled WGS sequence"/>
</dbReference>
<keyword evidence="2" id="KW-1185">Reference proteome</keyword>
<evidence type="ECO:0000313" key="1">
    <source>
        <dbReference type="EMBL" id="KAF7280167.1"/>
    </source>
</evidence>
<reference evidence="1" key="1">
    <citation type="submission" date="2020-08" db="EMBL/GenBank/DDBJ databases">
        <title>Genome sequencing and assembly of the red palm weevil Rhynchophorus ferrugineus.</title>
        <authorList>
            <person name="Dias G.B."/>
            <person name="Bergman C.M."/>
            <person name="Manee M."/>
        </authorList>
    </citation>
    <scope>NUCLEOTIDE SEQUENCE</scope>
    <source>
        <strain evidence="1">AA-2017</strain>
        <tissue evidence="1">Whole larva</tissue>
    </source>
</reference>
<dbReference type="AlphaFoldDB" id="A0A834IUR7"/>
<evidence type="ECO:0000313" key="2">
    <source>
        <dbReference type="Proteomes" id="UP000625711"/>
    </source>
</evidence>
<name>A0A834IUR7_RHYFE</name>
<organism evidence="1 2">
    <name type="scientific">Rhynchophorus ferrugineus</name>
    <name type="common">Red palm weevil</name>
    <name type="synonym">Curculio ferrugineus</name>
    <dbReference type="NCBI Taxonomy" id="354439"/>
    <lineage>
        <taxon>Eukaryota</taxon>
        <taxon>Metazoa</taxon>
        <taxon>Ecdysozoa</taxon>
        <taxon>Arthropoda</taxon>
        <taxon>Hexapoda</taxon>
        <taxon>Insecta</taxon>
        <taxon>Pterygota</taxon>
        <taxon>Neoptera</taxon>
        <taxon>Endopterygota</taxon>
        <taxon>Coleoptera</taxon>
        <taxon>Polyphaga</taxon>
        <taxon>Cucujiformia</taxon>
        <taxon>Curculionidae</taxon>
        <taxon>Dryophthorinae</taxon>
        <taxon>Rhynchophorus</taxon>
    </lineage>
</organism>